<comment type="caution">
    <text evidence="1">The sequence shown here is derived from an EMBL/GenBank/DDBJ whole genome shotgun (WGS) entry which is preliminary data.</text>
</comment>
<dbReference type="EMBL" id="JBHSHC010000153">
    <property type="protein sequence ID" value="MFC4769949.1"/>
    <property type="molecule type" value="Genomic_DNA"/>
</dbReference>
<gene>
    <name evidence="1" type="ORF">ACFO8Q_21930</name>
</gene>
<name>A0ABV9Q7Y0_9BACL</name>
<evidence type="ECO:0000313" key="2">
    <source>
        <dbReference type="Proteomes" id="UP001596002"/>
    </source>
</evidence>
<sequence>MKKRNDTLDGGILHMKKILVILSVVGVVILGGAWGAKAYVTNKLANEVVKLTEDPEVKKTIDEAIAKAGLQNVPSSAGSDGNGAGQNVQFKNKEEVISYAASKFSTEDIINYANQYRNKENLTPEQKQAMKQDLLSRFSLEELKALQQAIQK</sequence>
<protein>
    <submittedName>
        <fullName evidence="1">Uncharacterized protein</fullName>
    </submittedName>
</protein>
<dbReference type="RefSeq" id="WP_380029058.1">
    <property type="nucleotide sequence ID" value="NZ_JBHSHC010000153.1"/>
</dbReference>
<dbReference type="Proteomes" id="UP001596002">
    <property type="component" value="Unassembled WGS sequence"/>
</dbReference>
<organism evidence="1 2">
    <name type="scientific">Effusibacillus consociatus</name>
    <dbReference type="NCBI Taxonomy" id="1117041"/>
    <lineage>
        <taxon>Bacteria</taxon>
        <taxon>Bacillati</taxon>
        <taxon>Bacillota</taxon>
        <taxon>Bacilli</taxon>
        <taxon>Bacillales</taxon>
        <taxon>Alicyclobacillaceae</taxon>
        <taxon>Effusibacillus</taxon>
    </lineage>
</organism>
<evidence type="ECO:0000313" key="1">
    <source>
        <dbReference type="EMBL" id="MFC4769949.1"/>
    </source>
</evidence>
<reference evidence="2" key="1">
    <citation type="journal article" date="2019" name="Int. J. Syst. Evol. Microbiol.">
        <title>The Global Catalogue of Microorganisms (GCM) 10K type strain sequencing project: providing services to taxonomists for standard genome sequencing and annotation.</title>
        <authorList>
            <consortium name="The Broad Institute Genomics Platform"/>
            <consortium name="The Broad Institute Genome Sequencing Center for Infectious Disease"/>
            <person name="Wu L."/>
            <person name="Ma J."/>
        </authorList>
    </citation>
    <scope>NUCLEOTIDE SEQUENCE [LARGE SCALE GENOMIC DNA]</scope>
    <source>
        <strain evidence="2">WYCCWR 12678</strain>
    </source>
</reference>
<proteinExistence type="predicted"/>
<keyword evidence="2" id="KW-1185">Reference proteome</keyword>
<accession>A0ABV9Q7Y0</accession>